<reference evidence="1 2" key="1">
    <citation type="submission" date="2016-10" db="EMBL/GenBank/DDBJ databases">
        <authorList>
            <person name="de Groot N.N."/>
        </authorList>
    </citation>
    <scope>NUCLEOTIDE SEQUENCE [LARGE SCALE GENOMIC DNA]</scope>
    <source>
        <strain evidence="1 2">MP1X4</strain>
    </source>
</reference>
<dbReference type="RefSeq" id="WP_091371294.1">
    <property type="nucleotide sequence ID" value="NZ_LT629740.1"/>
</dbReference>
<organism evidence="1 2">
    <name type="scientific">Mucilaginibacter mallensis</name>
    <dbReference type="NCBI Taxonomy" id="652787"/>
    <lineage>
        <taxon>Bacteria</taxon>
        <taxon>Pseudomonadati</taxon>
        <taxon>Bacteroidota</taxon>
        <taxon>Sphingobacteriia</taxon>
        <taxon>Sphingobacteriales</taxon>
        <taxon>Sphingobacteriaceae</taxon>
        <taxon>Mucilaginibacter</taxon>
    </lineage>
</organism>
<dbReference type="EMBL" id="LT629740">
    <property type="protein sequence ID" value="SDS74932.1"/>
    <property type="molecule type" value="Genomic_DNA"/>
</dbReference>
<name>A0A1H1UR02_MUCMA</name>
<dbReference type="PROSITE" id="PS51257">
    <property type="entry name" value="PROKAR_LIPOPROTEIN"/>
    <property type="match status" value="1"/>
</dbReference>
<keyword evidence="2" id="KW-1185">Reference proteome</keyword>
<evidence type="ECO:0000313" key="1">
    <source>
        <dbReference type="EMBL" id="SDS74932.1"/>
    </source>
</evidence>
<sequence>MFKKILPIAVAGFILTGCADNKAQEKTLLDSVIKVHDKVMMDDGMVMKNKMLLKGIASKDSAAAVKDSADFYSKLLGNADDSMMTWMNKFNPDFTGKSHSEAMDYLHTQKQQITKISLQLDSAITASNNYIKKAK</sequence>
<gene>
    <name evidence="1" type="ORF">SAMN05216490_1736</name>
</gene>
<dbReference type="STRING" id="652787.SAMN05216490_1736"/>
<evidence type="ECO:0000313" key="2">
    <source>
        <dbReference type="Proteomes" id="UP000199679"/>
    </source>
</evidence>
<dbReference type="OrthoDB" id="1436925at2"/>
<dbReference type="Proteomes" id="UP000199679">
    <property type="component" value="Chromosome I"/>
</dbReference>
<accession>A0A1H1UR02</accession>
<protein>
    <submittedName>
        <fullName evidence="1">Uncharacterized protein</fullName>
    </submittedName>
</protein>
<dbReference type="AlphaFoldDB" id="A0A1H1UR02"/>
<proteinExistence type="predicted"/>